<dbReference type="EMBL" id="LBXO01000057">
    <property type="protein sequence ID" value="KKR31534.1"/>
    <property type="molecule type" value="Genomic_DNA"/>
</dbReference>
<proteinExistence type="predicted"/>
<keyword evidence="1" id="KW-1133">Transmembrane helix</keyword>
<evidence type="ECO:0000259" key="2">
    <source>
        <dbReference type="Pfam" id="PF18920"/>
    </source>
</evidence>
<dbReference type="Proteomes" id="UP000034137">
    <property type="component" value="Unassembled WGS sequence"/>
</dbReference>
<feature type="transmembrane region" description="Helical" evidence="1">
    <location>
        <begin position="99"/>
        <end position="120"/>
    </location>
</feature>
<feature type="domain" description="DUF5671" evidence="2">
    <location>
        <begin position="15"/>
        <end position="148"/>
    </location>
</feature>
<name>A0A0G0PTN2_9BACT</name>
<evidence type="ECO:0000313" key="3">
    <source>
        <dbReference type="EMBL" id="KKR31534.1"/>
    </source>
</evidence>
<dbReference type="InterPro" id="IPR043728">
    <property type="entry name" value="DUF5671"/>
</dbReference>
<keyword evidence="1" id="KW-0472">Membrane</keyword>
<gene>
    <name evidence="3" type="ORF">UT64_C0057G0004</name>
</gene>
<feature type="transmembrane region" description="Helical" evidence="1">
    <location>
        <begin position="60"/>
        <end position="79"/>
    </location>
</feature>
<dbReference type="AlphaFoldDB" id="A0A0G0PTN2"/>
<protein>
    <recommendedName>
        <fullName evidence="2">DUF5671 domain-containing protein</fullName>
    </recommendedName>
</protein>
<feature type="transmembrane region" description="Helical" evidence="1">
    <location>
        <begin position="167"/>
        <end position="189"/>
    </location>
</feature>
<evidence type="ECO:0000313" key="4">
    <source>
        <dbReference type="Proteomes" id="UP000034137"/>
    </source>
</evidence>
<comment type="caution">
    <text evidence="3">The sequence shown here is derived from an EMBL/GenBank/DDBJ whole genome shotgun (WGS) entry which is preliminary data.</text>
</comment>
<reference evidence="3 4" key="1">
    <citation type="journal article" date="2015" name="Nature">
        <title>rRNA introns, odd ribosomes, and small enigmatic genomes across a large radiation of phyla.</title>
        <authorList>
            <person name="Brown C.T."/>
            <person name="Hug L.A."/>
            <person name="Thomas B.C."/>
            <person name="Sharon I."/>
            <person name="Castelle C.J."/>
            <person name="Singh A."/>
            <person name="Wilkins M.J."/>
            <person name="Williams K.H."/>
            <person name="Banfield J.F."/>
        </authorList>
    </citation>
    <scope>NUCLEOTIDE SEQUENCE [LARGE SCALE GENOMIC DNA]</scope>
</reference>
<sequence>MEQQIEQQNNSAKFAFFYLLSLVSLIFMTTSVGIVIFQIINKLVVDLVRPYAGMFDSGSVKFAISAIIIAAPIYYLTTWQINKNLYTGVLTKNSGVRRWLSYFILLVTSVVMLGWAIGTLNNFLNGDITLKFVLKALASVVIAGTVFSYYFYDIKREQLAGVKDRTINIFFYTTLAVVIITLVSAFFFIDSPKLTRDRNRDDNVLNNFNAIDNSLNSYYLENKKLPSNLEVLITEKRYLTEENIKDGVTGQKFDYKPGEDKMYELCATFLTSNKDLKDSRNDYMVTRWPHDKGYQCLNQRINSVEGLKEFKPLPVQ</sequence>
<organism evidence="3 4">
    <name type="scientific">Candidatus Falkowbacteria bacterium GW2011_GWF2_39_8</name>
    <dbReference type="NCBI Taxonomy" id="1618642"/>
    <lineage>
        <taxon>Bacteria</taxon>
        <taxon>Candidatus Falkowiibacteriota</taxon>
    </lineage>
</organism>
<dbReference type="Pfam" id="PF18920">
    <property type="entry name" value="DUF5671"/>
    <property type="match status" value="1"/>
</dbReference>
<feature type="transmembrane region" description="Helical" evidence="1">
    <location>
        <begin position="132"/>
        <end position="152"/>
    </location>
</feature>
<feature type="transmembrane region" description="Helical" evidence="1">
    <location>
        <begin position="15"/>
        <end position="40"/>
    </location>
</feature>
<evidence type="ECO:0000256" key="1">
    <source>
        <dbReference type="SAM" id="Phobius"/>
    </source>
</evidence>
<accession>A0A0G0PTN2</accession>
<keyword evidence="1" id="KW-0812">Transmembrane</keyword>